<dbReference type="CDD" id="cd16833">
    <property type="entry name" value="YfiH"/>
    <property type="match status" value="1"/>
</dbReference>
<dbReference type="Pfam" id="PF02578">
    <property type="entry name" value="Cu-oxidase_4"/>
    <property type="match status" value="1"/>
</dbReference>
<evidence type="ECO:0000256" key="6">
    <source>
        <dbReference type="ARBA" id="ARBA00022833"/>
    </source>
</evidence>
<comment type="similarity">
    <text evidence="2">Belongs to the purine nucleoside phosphorylase YfiH/LACC1 family.</text>
</comment>
<dbReference type="GO" id="GO:0016787">
    <property type="term" value="F:hydrolase activity"/>
    <property type="evidence" value="ECO:0007669"/>
    <property type="project" value="UniProtKB-KW"/>
</dbReference>
<comment type="catalytic activity">
    <reaction evidence="7">
        <text>adenosine + H2O + H(+) = inosine + NH4(+)</text>
        <dbReference type="Rhea" id="RHEA:24408"/>
        <dbReference type="ChEBI" id="CHEBI:15377"/>
        <dbReference type="ChEBI" id="CHEBI:15378"/>
        <dbReference type="ChEBI" id="CHEBI:16335"/>
        <dbReference type="ChEBI" id="CHEBI:17596"/>
        <dbReference type="ChEBI" id="CHEBI:28938"/>
        <dbReference type="EC" id="3.5.4.4"/>
    </reaction>
    <physiologicalReaction direction="left-to-right" evidence="7">
        <dbReference type="Rhea" id="RHEA:24409"/>
    </physiologicalReaction>
</comment>
<evidence type="ECO:0000256" key="2">
    <source>
        <dbReference type="ARBA" id="ARBA00007353"/>
    </source>
</evidence>
<dbReference type="AlphaFoldDB" id="A0A3M0A7E1"/>
<dbReference type="PANTHER" id="PTHR30616">
    <property type="entry name" value="UNCHARACTERIZED PROTEIN YFIH"/>
    <property type="match status" value="1"/>
</dbReference>
<keyword evidence="3" id="KW-0808">Transferase</keyword>
<evidence type="ECO:0000313" key="11">
    <source>
        <dbReference type="EMBL" id="RMA78385.1"/>
    </source>
</evidence>
<comment type="catalytic activity">
    <reaction evidence="1">
        <text>inosine + phosphate = alpha-D-ribose 1-phosphate + hypoxanthine</text>
        <dbReference type="Rhea" id="RHEA:27646"/>
        <dbReference type="ChEBI" id="CHEBI:17368"/>
        <dbReference type="ChEBI" id="CHEBI:17596"/>
        <dbReference type="ChEBI" id="CHEBI:43474"/>
        <dbReference type="ChEBI" id="CHEBI:57720"/>
        <dbReference type="EC" id="2.4.2.1"/>
    </reaction>
    <physiologicalReaction direction="left-to-right" evidence="1">
        <dbReference type="Rhea" id="RHEA:27647"/>
    </physiologicalReaction>
</comment>
<reference evidence="11 12" key="1">
    <citation type="submission" date="2018-10" db="EMBL/GenBank/DDBJ databases">
        <title>Genomic Encyclopedia of Type Strains, Phase IV (KMG-IV): sequencing the most valuable type-strain genomes for metagenomic binning, comparative biology and taxonomic classification.</title>
        <authorList>
            <person name="Goeker M."/>
        </authorList>
    </citation>
    <scope>NUCLEOTIDE SEQUENCE [LARGE SCALE GENOMIC DNA]</scope>
    <source>
        <strain evidence="11 12">DSM 25080</strain>
    </source>
</reference>
<comment type="catalytic activity">
    <reaction evidence="9">
        <text>S-methyl-5'-thioadenosine + phosphate = 5-(methylsulfanyl)-alpha-D-ribose 1-phosphate + adenine</text>
        <dbReference type="Rhea" id="RHEA:11852"/>
        <dbReference type="ChEBI" id="CHEBI:16708"/>
        <dbReference type="ChEBI" id="CHEBI:17509"/>
        <dbReference type="ChEBI" id="CHEBI:43474"/>
        <dbReference type="ChEBI" id="CHEBI:58533"/>
        <dbReference type="EC" id="2.4.2.28"/>
    </reaction>
    <physiologicalReaction direction="left-to-right" evidence="9">
        <dbReference type="Rhea" id="RHEA:11853"/>
    </physiologicalReaction>
</comment>
<dbReference type="GO" id="GO:0005507">
    <property type="term" value="F:copper ion binding"/>
    <property type="evidence" value="ECO:0007669"/>
    <property type="project" value="TreeGrafter"/>
</dbReference>
<evidence type="ECO:0000256" key="10">
    <source>
        <dbReference type="SAM" id="MobiDB-lite"/>
    </source>
</evidence>
<keyword evidence="12" id="KW-1185">Reference proteome</keyword>
<dbReference type="RefSeq" id="WP_147434541.1">
    <property type="nucleotide sequence ID" value="NZ_REFJ01000006.1"/>
</dbReference>
<evidence type="ECO:0000256" key="5">
    <source>
        <dbReference type="ARBA" id="ARBA00022801"/>
    </source>
</evidence>
<dbReference type="GO" id="GO:0017061">
    <property type="term" value="F:S-methyl-5-thioadenosine phosphorylase activity"/>
    <property type="evidence" value="ECO:0007669"/>
    <property type="project" value="UniProtKB-EC"/>
</dbReference>
<evidence type="ECO:0008006" key="13">
    <source>
        <dbReference type="Google" id="ProtNLM"/>
    </source>
</evidence>
<dbReference type="InterPro" id="IPR003730">
    <property type="entry name" value="Cu_polyphenol_OxRdtase"/>
</dbReference>
<dbReference type="Proteomes" id="UP000267187">
    <property type="component" value="Unassembled WGS sequence"/>
</dbReference>
<gene>
    <name evidence="11" type="ORF">DFR27_2316</name>
</gene>
<evidence type="ECO:0000256" key="8">
    <source>
        <dbReference type="ARBA" id="ARBA00048968"/>
    </source>
</evidence>
<evidence type="ECO:0000256" key="7">
    <source>
        <dbReference type="ARBA" id="ARBA00047989"/>
    </source>
</evidence>
<protein>
    <recommendedName>
        <fullName evidence="13">Purine nucleoside phosphorylase</fullName>
    </recommendedName>
</protein>
<dbReference type="InterPro" id="IPR011324">
    <property type="entry name" value="Cytotoxic_necrot_fac-like_cat"/>
</dbReference>
<comment type="catalytic activity">
    <reaction evidence="8">
        <text>adenosine + phosphate = alpha-D-ribose 1-phosphate + adenine</text>
        <dbReference type="Rhea" id="RHEA:27642"/>
        <dbReference type="ChEBI" id="CHEBI:16335"/>
        <dbReference type="ChEBI" id="CHEBI:16708"/>
        <dbReference type="ChEBI" id="CHEBI:43474"/>
        <dbReference type="ChEBI" id="CHEBI:57720"/>
        <dbReference type="EC" id="2.4.2.1"/>
    </reaction>
    <physiologicalReaction direction="left-to-right" evidence="8">
        <dbReference type="Rhea" id="RHEA:27643"/>
    </physiologicalReaction>
</comment>
<evidence type="ECO:0000313" key="12">
    <source>
        <dbReference type="Proteomes" id="UP000267187"/>
    </source>
</evidence>
<keyword evidence="5" id="KW-0378">Hydrolase</keyword>
<name>A0A3M0A7E1_9GAMM</name>
<dbReference type="Gene3D" id="3.60.140.10">
    <property type="entry name" value="CNF1/YfiH-like putative cysteine hydrolases"/>
    <property type="match status" value="1"/>
</dbReference>
<dbReference type="SUPFAM" id="SSF64438">
    <property type="entry name" value="CNF1/YfiH-like putative cysteine hydrolases"/>
    <property type="match status" value="1"/>
</dbReference>
<keyword evidence="6" id="KW-0862">Zinc</keyword>
<proteinExistence type="inferred from homology"/>
<organism evidence="11 12">
    <name type="scientific">Umboniibacter marinipuniceus</name>
    <dbReference type="NCBI Taxonomy" id="569599"/>
    <lineage>
        <taxon>Bacteria</taxon>
        <taxon>Pseudomonadati</taxon>
        <taxon>Pseudomonadota</taxon>
        <taxon>Gammaproteobacteria</taxon>
        <taxon>Cellvibrionales</taxon>
        <taxon>Cellvibrionaceae</taxon>
        <taxon>Umboniibacter</taxon>
    </lineage>
</organism>
<dbReference type="EMBL" id="REFJ01000006">
    <property type="protein sequence ID" value="RMA78385.1"/>
    <property type="molecule type" value="Genomic_DNA"/>
</dbReference>
<feature type="region of interest" description="Disordered" evidence="10">
    <location>
        <begin position="75"/>
        <end position="96"/>
    </location>
</feature>
<feature type="compositionally biased region" description="Low complexity" evidence="10">
    <location>
        <begin position="76"/>
        <end position="96"/>
    </location>
</feature>
<keyword evidence="4" id="KW-0479">Metal-binding</keyword>
<evidence type="ECO:0000256" key="3">
    <source>
        <dbReference type="ARBA" id="ARBA00022679"/>
    </source>
</evidence>
<dbReference type="PANTHER" id="PTHR30616:SF2">
    <property type="entry name" value="PURINE NUCLEOSIDE PHOSPHORYLASE LACC1"/>
    <property type="match status" value="1"/>
</dbReference>
<evidence type="ECO:0000256" key="4">
    <source>
        <dbReference type="ARBA" id="ARBA00022723"/>
    </source>
</evidence>
<evidence type="ECO:0000256" key="9">
    <source>
        <dbReference type="ARBA" id="ARBA00049893"/>
    </source>
</evidence>
<dbReference type="InterPro" id="IPR038371">
    <property type="entry name" value="Cu_polyphenol_OxRdtase_sf"/>
</dbReference>
<evidence type="ECO:0000256" key="1">
    <source>
        <dbReference type="ARBA" id="ARBA00000553"/>
    </source>
</evidence>
<accession>A0A3M0A7E1</accession>
<dbReference type="OrthoDB" id="4279at2"/>
<sequence>MRWVPLATASPLLIGVSEAADGNMALHTGDEPQRVVANRAKIANGWRTAIHWMNQVHSTALAEVTADGRYLPLQASTSDPTSIPTPTLASTSAPIPTSISTPPTVDGLFARASATTLAQRPTLAVLTADCLPVILYSQCGTQYAAVHAGWRGLLNGILLNAVKCFSANALHAYIGPAISQPQYQVPLSFRQEFESKWKQDLSAYFQADGTEHLRADLAGLAQHQLQTAGVDVQQSQLCTAADPCFFSYRHHKTINRLATLVGPPAA</sequence>
<comment type="caution">
    <text evidence="11">The sequence shown here is derived from an EMBL/GenBank/DDBJ whole genome shotgun (WGS) entry which is preliminary data.</text>
</comment>